<dbReference type="GO" id="GO:0043752">
    <property type="term" value="F:adenosylcobinamide kinase activity"/>
    <property type="evidence" value="ECO:0007669"/>
    <property type="project" value="UniProtKB-EC"/>
</dbReference>
<evidence type="ECO:0000256" key="13">
    <source>
        <dbReference type="ARBA" id="ARBA00022777"/>
    </source>
</evidence>
<evidence type="ECO:0000256" key="10">
    <source>
        <dbReference type="ARBA" id="ARBA00022573"/>
    </source>
</evidence>
<evidence type="ECO:0000256" key="5">
    <source>
        <dbReference type="ARBA" id="ARBA00004692"/>
    </source>
</evidence>
<dbReference type="GO" id="GO:0008820">
    <property type="term" value="F:cobinamide phosphate guanylyltransferase activity"/>
    <property type="evidence" value="ECO:0007669"/>
    <property type="project" value="UniProtKB-EC"/>
</dbReference>
<evidence type="ECO:0000256" key="11">
    <source>
        <dbReference type="ARBA" id="ARBA00022679"/>
    </source>
</evidence>
<keyword evidence="12" id="KW-0547">Nucleotide-binding</keyword>
<sequence length="180" mass="20454">MISGILGRKVLFIGGARSGKSSLAQQRVEEASPKRVYLATGVVTDQEMAERIALHRRRRSENWETFEVPFGFQEVEDRDFSGCGVLLDCVTFLVSNLLLRDKEPEEVFMRVTEELEVLFRKQSREGFFLALVSNEVGCGVVPENFLGRQFRDLQGKVNQWLAQKADEVFLVVAGVPWKLK</sequence>
<proteinExistence type="inferred from homology"/>
<evidence type="ECO:0000256" key="3">
    <source>
        <dbReference type="ARBA" id="ARBA00001522"/>
    </source>
</evidence>
<dbReference type="Pfam" id="PF02283">
    <property type="entry name" value="CobU"/>
    <property type="match status" value="1"/>
</dbReference>
<dbReference type="SUPFAM" id="SSF52540">
    <property type="entry name" value="P-loop containing nucleoside triphosphate hydrolases"/>
    <property type="match status" value="1"/>
</dbReference>
<dbReference type="PANTHER" id="PTHR34848:SF1">
    <property type="entry name" value="BIFUNCTIONAL ADENOSYLCOBALAMIN BIOSYNTHESIS PROTEIN COBU"/>
    <property type="match status" value="1"/>
</dbReference>
<evidence type="ECO:0000256" key="1">
    <source>
        <dbReference type="ARBA" id="ARBA00000312"/>
    </source>
</evidence>
<evidence type="ECO:0000256" key="15">
    <source>
        <dbReference type="ARBA" id="ARBA00023134"/>
    </source>
</evidence>
<evidence type="ECO:0000256" key="17">
    <source>
        <dbReference type="ARBA" id="ARBA00030571"/>
    </source>
</evidence>
<gene>
    <name evidence="18" type="primary">cobU</name>
    <name evidence="18" type="ORF">QBE54_10550</name>
</gene>
<evidence type="ECO:0000313" key="19">
    <source>
        <dbReference type="Proteomes" id="UP001461341"/>
    </source>
</evidence>
<reference evidence="18 19" key="1">
    <citation type="submission" date="2023-03" db="EMBL/GenBank/DDBJ databases">
        <title>Novel Species.</title>
        <authorList>
            <person name="Ma S."/>
        </authorList>
    </citation>
    <scope>NUCLEOTIDE SEQUENCE [LARGE SCALE GENOMIC DNA]</scope>
    <source>
        <strain evidence="18 19">B11</strain>
    </source>
</reference>
<organism evidence="18 19">
    <name type="scientific">Thermatribacter velox</name>
    <dbReference type="NCBI Taxonomy" id="3039681"/>
    <lineage>
        <taxon>Bacteria</taxon>
        <taxon>Pseudomonadati</taxon>
        <taxon>Atribacterota</taxon>
        <taxon>Atribacteria</taxon>
        <taxon>Atribacterales</taxon>
        <taxon>Thermatribacteraceae</taxon>
        <taxon>Thermatribacter</taxon>
    </lineage>
</organism>
<dbReference type="InterPro" id="IPR027417">
    <property type="entry name" value="P-loop_NTPase"/>
</dbReference>
<keyword evidence="13 18" id="KW-0418">Kinase</keyword>
<dbReference type="PIRSF" id="PIRSF006135">
    <property type="entry name" value="CobU"/>
    <property type="match status" value="1"/>
</dbReference>
<dbReference type="EC" id="2.7.1.156" evidence="8"/>
<accession>A0ABZ2YE57</accession>
<keyword evidence="10" id="KW-0169">Cobalamin biosynthesis</keyword>
<evidence type="ECO:0000256" key="12">
    <source>
        <dbReference type="ARBA" id="ARBA00022741"/>
    </source>
</evidence>
<evidence type="ECO:0000256" key="4">
    <source>
        <dbReference type="ARBA" id="ARBA00003889"/>
    </source>
</evidence>
<dbReference type="EC" id="2.7.7.62" evidence="9"/>
<evidence type="ECO:0000256" key="6">
    <source>
        <dbReference type="ARBA" id="ARBA00005159"/>
    </source>
</evidence>
<keyword evidence="14" id="KW-0067">ATP-binding</keyword>
<name>A0ABZ2YE57_9BACT</name>
<evidence type="ECO:0000256" key="14">
    <source>
        <dbReference type="ARBA" id="ARBA00022840"/>
    </source>
</evidence>
<dbReference type="InterPro" id="IPR003203">
    <property type="entry name" value="CobU/CobP"/>
</dbReference>
<comment type="catalytic activity">
    <reaction evidence="2">
        <text>adenosylcob(III)inamide phosphate + GTP + H(+) = adenosylcob(III)inamide-GDP + diphosphate</text>
        <dbReference type="Rhea" id="RHEA:22712"/>
        <dbReference type="ChEBI" id="CHEBI:15378"/>
        <dbReference type="ChEBI" id="CHEBI:33019"/>
        <dbReference type="ChEBI" id="CHEBI:37565"/>
        <dbReference type="ChEBI" id="CHEBI:58502"/>
        <dbReference type="ChEBI" id="CHEBI:60487"/>
        <dbReference type="EC" id="2.7.7.62"/>
    </reaction>
</comment>
<comment type="pathway">
    <text evidence="6">Cofactor biosynthesis; adenosylcobalamin biosynthesis; adenosylcobalamin from cob(II)yrinate a,c-diamide: step 5/7.</text>
</comment>
<dbReference type="PANTHER" id="PTHR34848">
    <property type="match status" value="1"/>
</dbReference>
<dbReference type="NCBIfam" id="NF004469">
    <property type="entry name" value="PRK05800.1"/>
    <property type="match status" value="1"/>
</dbReference>
<evidence type="ECO:0000313" key="18">
    <source>
        <dbReference type="EMBL" id="WZL76008.1"/>
    </source>
</evidence>
<protein>
    <recommendedName>
        <fullName evidence="16">Adenosylcobinamide kinase</fullName>
        <ecNumber evidence="8">2.7.1.156</ecNumber>
        <ecNumber evidence="9">2.7.7.62</ecNumber>
    </recommendedName>
    <alternativeName>
        <fullName evidence="17">Adenosylcobinamide-phosphate guanylyltransferase</fullName>
    </alternativeName>
</protein>
<dbReference type="Gene3D" id="3.40.50.300">
    <property type="entry name" value="P-loop containing nucleotide triphosphate hydrolases"/>
    <property type="match status" value="1"/>
</dbReference>
<keyword evidence="18" id="KW-0548">Nucleotidyltransferase</keyword>
<keyword evidence="19" id="KW-1185">Reference proteome</keyword>
<evidence type="ECO:0000256" key="9">
    <source>
        <dbReference type="ARBA" id="ARBA00012523"/>
    </source>
</evidence>
<dbReference type="EMBL" id="CP121689">
    <property type="protein sequence ID" value="WZL76008.1"/>
    <property type="molecule type" value="Genomic_DNA"/>
</dbReference>
<dbReference type="CDD" id="cd00544">
    <property type="entry name" value="CobU"/>
    <property type="match status" value="1"/>
</dbReference>
<evidence type="ECO:0000256" key="8">
    <source>
        <dbReference type="ARBA" id="ARBA00012016"/>
    </source>
</evidence>
<evidence type="ECO:0000256" key="7">
    <source>
        <dbReference type="ARBA" id="ARBA00007490"/>
    </source>
</evidence>
<comment type="pathway">
    <text evidence="5">Cofactor biosynthesis; adenosylcobalamin biosynthesis; adenosylcobalamin from cob(II)yrinate a,c-diamide: step 6/7.</text>
</comment>
<keyword evidence="15" id="KW-0342">GTP-binding</keyword>
<evidence type="ECO:0000256" key="16">
    <source>
        <dbReference type="ARBA" id="ARBA00029570"/>
    </source>
</evidence>
<dbReference type="Proteomes" id="UP001461341">
    <property type="component" value="Chromosome"/>
</dbReference>
<comment type="catalytic activity">
    <reaction evidence="1">
        <text>adenosylcob(III)inamide + ATP = adenosylcob(III)inamide phosphate + ADP + H(+)</text>
        <dbReference type="Rhea" id="RHEA:15769"/>
        <dbReference type="ChEBI" id="CHEBI:2480"/>
        <dbReference type="ChEBI" id="CHEBI:15378"/>
        <dbReference type="ChEBI" id="CHEBI:30616"/>
        <dbReference type="ChEBI" id="CHEBI:58502"/>
        <dbReference type="ChEBI" id="CHEBI:456216"/>
        <dbReference type="EC" id="2.7.1.156"/>
    </reaction>
</comment>
<comment type="catalytic activity">
    <reaction evidence="3">
        <text>adenosylcob(III)inamide + GTP = adenosylcob(III)inamide phosphate + GDP + H(+)</text>
        <dbReference type="Rhea" id="RHEA:15765"/>
        <dbReference type="ChEBI" id="CHEBI:2480"/>
        <dbReference type="ChEBI" id="CHEBI:15378"/>
        <dbReference type="ChEBI" id="CHEBI:37565"/>
        <dbReference type="ChEBI" id="CHEBI:58189"/>
        <dbReference type="ChEBI" id="CHEBI:58502"/>
        <dbReference type="EC" id="2.7.1.156"/>
    </reaction>
</comment>
<dbReference type="RefSeq" id="WP_369018162.1">
    <property type="nucleotide sequence ID" value="NZ_CP121689.1"/>
</dbReference>
<comment type="function">
    <text evidence="4">Catalyzes ATP-dependent phosphorylation of adenosylcobinamide and addition of GMP to adenosylcobinamide phosphate.</text>
</comment>
<evidence type="ECO:0000256" key="2">
    <source>
        <dbReference type="ARBA" id="ARBA00000711"/>
    </source>
</evidence>
<keyword evidence="11 18" id="KW-0808">Transferase</keyword>
<comment type="similarity">
    <text evidence="7">Belongs to the CobU/CobP family.</text>
</comment>